<keyword evidence="5" id="KW-0997">Cell inner membrane</keyword>
<dbReference type="Gene3D" id="2.40.30.170">
    <property type="match status" value="1"/>
</dbReference>
<comment type="subcellular location">
    <subcellularLocation>
        <location evidence="1">Cell inner membrane</location>
        <topology evidence="1">Single-pass membrane protein</topology>
    </subcellularLocation>
</comment>
<evidence type="ECO:0000256" key="6">
    <source>
        <dbReference type="ARBA" id="ARBA00022692"/>
    </source>
</evidence>
<keyword evidence="6 11" id="KW-0812">Transmembrane</keyword>
<dbReference type="GO" id="GO:0005886">
    <property type="term" value="C:plasma membrane"/>
    <property type="evidence" value="ECO:0007669"/>
    <property type="project" value="UniProtKB-SubCell"/>
</dbReference>
<comment type="caution">
    <text evidence="13">The sequence shown here is derived from an EMBL/GenBank/DDBJ whole genome shotgun (WGS) entry which is preliminary data.</text>
</comment>
<evidence type="ECO:0000256" key="3">
    <source>
        <dbReference type="ARBA" id="ARBA00022448"/>
    </source>
</evidence>
<evidence type="ECO:0000256" key="11">
    <source>
        <dbReference type="SAM" id="Phobius"/>
    </source>
</evidence>
<evidence type="ECO:0000256" key="8">
    <source>
        <dbReference type="ARBA" id="ARBA00023136"/>
    </source>
</evidence>
<feature type="region of interest" description="Disordered" evidence="10">
    <location>
        <begin position="32"/>
        <end position="83"/>
    </location>
</feature>
<evidence type="ECO:0000259" key="12">
    <source>
        <dbReference type="Pfam" id="PF26002"/>
    </source>
</evidence>
<keyword evidence="7 11" id="KW-1133">Transmembrane helix</keyword>
<feature type="domain" description="AprE-like beta-barrel" evidence="12">
    <location>
        <begin position="454"/>
        <end position="544"/>
    </location>
</feature>
<dbReference type="Pfam" id="PF26002">
    <property type="entry name" value="Beta-barrel_AprE"/>
    <property type="match status" value="1"/>
</dbReference>
<dbReference type="AlphaFoldDB" id="A0A0P8A3U3"/>
<name>A0A0P8A3U3_9CYAN</name>
<reference evidence="13 14" key="1">
    <citation type="submission" date="2015-09" db="EMBL/GenBank/DDBJ databases">
        <title>Identification and resolution of microdiversity through metagenomic sequencing of parallel consortia.</title>
        <authorList>
            <person name="Nelson W.C."/>
            <person name="Romine M.F."/>
            <person name="Lindemann S.R."/>
        </authorList>
    </citation>
    <scope>NUCLEOTIDE SEQUENCE [LARGE SCALE GENOMIC DNA]</scope>
    <source>
        <strain evidence="13">Ana</strain>
    </source>
</reference>
<dbReference type="PATRIC" id="fig|1666911.3.peg.2608"/>
<dbReference type="InterPro" id="IPR050739">
    <property type="entry name" value="MFP"/>
</dbReference>
<dbReference type="GO" id="GO:0015031">
    <property type="term" value="P:protein transport"/>
    <property type="evidence" value="ECO:0007669"/>
    <property type="project" value="InterPro"/>
</dbReference>
<feature type="compositionally biased region" description="Polar residues" evidence="10">
    <location>
        <begin position="59"/>
        <end position="68"/>
    </location>
</feature>
<evidence type="ECO:0000256" key="5">
    <source>
        <dbReference type="ARBA" id="ARBA00022519"/>
    </source>
</evidence>
<feature type="compositionally biased region" description="Polar residues" evidence="10">
    <location>
        <begin position="32"/>
        <end position="50"/>
    </location>
</feature>
<feature type="compositionally biased region" description="Gly residues" evidence="10">
    <location>
        <begin position="70"/>
        <end position="83"/>
    </location>
</feature>
<comment type="similarity">
    <text evidence="2">Belongs to the membrane fusion protein (MFP) (TC 8.A.1) family.</text>
</comment>
<keyword evidence="9" id="KW-0175">Coiled coil</keyword>
<keyword evidence="3" id="KW-0813">Transport</keyword>
<evidence type="ECO:0000313" key="13">
    <source>
        <dbReference type="EMBL" id="KPQ37676.1"/>
    </source>
</evidence>
<protein>
    <submittedName>
        <fullName evidence="13">HlyD family secretion protein</fullName>
    </submittedName>
</protein>
<feature type="coiled-coil region" evidence="9">
    <location>
        <begin position="393"/>
        <end position="420"/>
    </location>
</feature>
<dbReference type="Gene3D" id="2.40.50.100">
    <property type="match status" value="1"/>
</dbReference>
<dbReference type="STRING" id="1666911.HLUCCA11_01085"/>
<keyword evidence="8 11" id="KW-0472">Membrane</keyword>
<evidence type="ECO:0000313" key="14">
    <source>
        <dbReference type="Proteomes" id="UP000050465"/>
    </source>
</evidence>
<feature type="transmembrane region" description="Helical" evidence="11">
    <location>
        <begin position="109"/>
        <end position="131"/>
    </location>
</feature>
<evidence type="ECO:0000256" key="7">
    <source>
        <dbReference type="ARBA" id="ARBA00022989"/>
    </source>
</evidence>
<dbReference type="PRINTS" id="PR01490">
    <property type="entry name" value="RTXTOXIND"/>
</dbReference>
<sequence>MTSTSGRPPSVNGNGQANSQMNRQINTQINSPAAQQAQVGGPINSRTNGRGVNPVNPLGLSNSSGPPTNGNGGHGGNGGNGGNGGIPEFEAYIPRAFDKPVILRQSPKWAKFIAIGIMSFTTITVLSAFIFKVDESIGAQGKLEPEGVVQVVQAPVGGVVAEVLVAEGEPVEKGQVLVTLDETSTEAQLKANEESTQDLQAANAYFSAILAGNSDAIAPAEVSNDLAQRGRDRAQLQASNQLARAQLTGNTSGLSAEQISQLQASESRLGSEQSINKIQANQLRNQRVQTEVQLANAKSDLATNQEILESLRELNEKGAVARLSFLQQEQEVSTKQAQVDTLQEELGRLTLQIEEAEEEVGLTGSASDETLYQRIEVNTQRIADIDSQLSQRILDNNQRLAELRSQKVQLEQNINNQALTAPVTGTVFNLKANRPGYVANSTEPLMEIVPEDALVARIFIPNKDIGFIKVGQKVDVRIDAFSYNEFGDIEGTITSIATDALPPDELFPFFRFPAEVTLDTQEMMAEGVPLQLRSGMSLNANIKLRKRRIITFFTDQLRRKTDAFITGS</sequence>
<organism evidence="13 14">
    <name type="scientific">Phormidesmis priestleyi Ana</name>
    <dbReference type="NCBI Taxonomy" id="1666911"/>
    <lineage>
        <taxon>Bacteria</taxon>
        <taxon>Bacillati</taxon>
        <taxon>Cyanobacteriota</taxon>
        <taxon>Cyanophyceae</taxon>
        <taxon>Leptolyngbyales</taxon>
        <taxon>Leptolyngbyaceae</taxon>
        <taxon>Phormidesmis</taxon>
    </lineage>
</organism>
<dbReference type="InterPro" id="IPR058982">
    <property type="entry name" value="Beta-barrel_AprE"/>
</dbReference>
<accession>A0A0P8A3U3</accession>
<dbReference type="NCBIfam" id="TIGR01843">
    <property type="entry name" value="type_I_hlyD"/>
    <property type="match status" value="1"/>
</dbReference>
<dbReference type="EMBL" id="LJZR01000001">
    <property type="protein sequence ID" value="KPQ37676.1"/>
    <property type="molecule type" value="Genomic_DNA"/>
</dbReference>
<dbReference type="SUPFAM" id="SSF111369">
    <property type="entry name" value="HlyD-like secretion proteins"/>
    <property type="match status" value="1"/>
</dbReference>
<feature type="coiled-coil region" evidence="9">
    <location>
        <begin position="280"/>
        <end position="359"/>
    </location>
</feature>
<evidence type="ECO:0000256" key="2">
    <source>
        <dbReference type="ARBA" id="ARBA00009477"/>
    </source>
</evidence>
<gene>
    <name evidence="13" type="ORF">HLUCCA11_01085</name>
</gene>
<evidence type="ECO:0000256" key="10">
    <source>
        <dbReference type="SAM" id="MobiDB-lite"/>
    </source>
</evidence>
<evidence type="ECO:0000256" key="4">
    <source>
        <dbReference type="ARBA" id="ARBA00022475"/>
    </source>
</evidence>
<evidence type="ECO:0000256" key="1">
    <source>
        <dbReference type="ARBA" id="ARBA00004377"/>
    </source>
</evidence>
<evidence type="ECO:0000256" key="9">
    <source>
        <dbReference type="SAM" id="Coils"/>
    </source>
</evidence>
<dbReference type="PANTHER" id="PTHR30386:SF26">
    <property type="entry name" value="TRANSPORT PROTEIN COMB"/>
    <property type="match status" value="1"/>
</dbReference>
<keyword evidence="4" id="KW-1003">Cell membrane</keyword>
<dbReference type="Proteomes" id="UP000050465">
    <property type="component" value="Unassembled WGS sequence"/>
</dbReference>
<proteinExistence type="inferred from homology"/>
<dbReference type="InterPro" id="IPR010129">
    <property type="entry name" value="T1SS_HlyD"/>
</dbReference>
<dbReference type="PANTHER" id="PTHR30386">
    <property type="entry name" value="MEMBRANE FUSION SUBUNIT OF EMRAB-TOLC MULTIDRUG EFFLUX PUMP"/>
    <property type="match status" value="1"/>
</dbReference>